<organism evidence="4 5">
    <name type="scientific">Sporocytophaga myxococcoides</name>
    <dbReference type="NCBI Taxonomy" id="153721"/>
    <lineage>
        <taxon>Bacteria</taxon>
        <taxon>Pseudomonadati</taxon>
        <taxon>Bacteroidota</taxon>
        <taxon>Cytophagia</taxon>
        <taxon>Cytophagales</taxon>
        <taxon>Cytophagaceae</taxon>
        <taxon>Sporocytophaga</taxon>
    </lineage>
</organism>
<reference evidence="4 5" key="1">
    <citation type="submission" date="2014-09" db="EMBL/GenBank/DDBJ databases">
        <title>Sporocytophaga myxococcoides PG-01 genome sequencing.</title>
        <authorList>
            <person name="Liu L."/>
            <person name="Gao P.J."/>
            <person name="Chen G.J."/>
            <person name="Wang L.S."/>
        </authorList>
    </citation>
    <scope>NUCLEOTIDE SEQUENCE [LARGE SCALE GENOMIC DNA]</scope>
    <source>
        <strain evidence="4 5">PG-01</strain>
    </source>
</reference>
<dbReference type="EMBL" id="BBLT01000003">
    <property type="protein sequence ID" value="GAL84424.1"/>
    <property type="molecule type" value="Genomic_DNA"/>
</dbReference>
<dbReference type="Proteomes" id="UP000030185">
    <property type="component" value="Unassembled WGS sequence"/>
</dbReference>
<comment type="caution">
    <text evidence="4">The sequence shown here is derived from an EMBL/GenBank/DDBJ whole genome shotgun (WGS) entry which is preliminary data.</text>
</comment>
<dbReference type="Pfam" id="PF10099">
    <property type="entry name" value="RskA_C"/>
    <property type="match status" value="1"/>
</dbReference>
<keyword evidence="5" id="KW-1185">Reference proteome</keyword>
<dbReference type="eggNOG" id="COG5343">
    <property type="taxonomic scope" value="Bacteria"/>
</dbReference>
<dbReference type="OrthoDB" id="1420916at2"/>
<keyword evidence="1" id="KW-0175">Coiled coil</keyword>
<sequence>MTSQELINSGKLELYVLGELSEAEAREIEIASAGNPDVNEEIRILQNALRKYVMCFEKTPPLGYKRQVLEDLARQNEERQAEESSRKAVNEKVEKFEILEEKRKTSKILLPIFIVTSVMSLIAAVFFAYRMQNANNDLVNLNSDNSLVKESSLKEKETLLQEIVSVKSELESALLSVEVLKDSNFTKVEMISPDGTLRVPLYWNKSNGEVFVDGANINALGEDKTYQLWSINEGIPENSGTVTPNIKYLQKMKGTSTAEAFSLTIESKGEITDPSFENIYATITLE</sequence>
<name>A0A098LDC4_9BACT</name>
<feature type="transmembrane region" description="Helical" evidence="2">
    <location>
        <begin position="108"/>
        <end position="129"/>
    </location>
</feature>
<feature type="coiled-coil region" evidence="1">
    <location>
        <begin position="65"/>
        <end position="94"/>
    </location>
</feature>
<evidence type="ECO:0000259" key="3">
    <source>
        <dbReference type="Pfam" id="PF10099"/>
    </source>
</evidence>
<keyword evidence="2" id="KW-0812">Transmembrane</keyword>
<evidence type="ECO:0000313" key="4">
    <source>
        <dbReference type="EMBL" id="GAL84424.1"/>
    </source>
</evidence>
<proteinExistence type="predicted"/>
<dbReference type="RefSeq" id="WP_045461355.1">
    <property type="nucleotide sequence ID" value="NZ_BBLT01000003.1"/>
</dbReference>
<dbReference type="AlphaFoldDB" id="A0A098LDC4"/>
<dbReference type="STRING" id="153721.MYP_1652"/>
<keyword evidence="2" id="KW-0472">Membrane</keyword>
<evidence type="ECO:0000313" key="5">
    <source>
        <dbReference type="Proteomes" id="UP000030185"/>
    </source>
</evidence>
<keyword evidence="2" id="KW-1133">Transmembrane helix</keyword>
<evidence type="ECO:0000256" key="2">
    <source>
        <dbReference type="SAM" id="Phobius"/>
    </source>
</evidence>
<gene>
    <name evidence="4" type="ORF">MYP_1652</name>
</gene>
<dbReference type="InterPro" id="IPR018764">
    <property type="entry name" value="RskA_C"/>
</dbReference>
<protein>
    <recommendedName>
        <fullName evidence="3">Anti-sigma K factor RskA C-terminal domain-containing protein</fullName>
    </recommendedName>
</protein>
<evidence type="ECO:0000256" key="1">
    <source>
        <dbReference type="SAM" id="Coils"/>
    </source>
</evidence>
<accession>A0A098LDC4</accession>
<feature type="domain" description="Anti-sigma K factor RskA C-terminal" evidence="3">
    <location>
        <begin position="166"/>
        <end position="274"/>
    </location>
</feature>